<evidence type="ECO:0000313" key="1">
    <source>
        <dbReference type="Proteomes" id="UP000036681"/>
    </source>
</evidence>
<protein>
    <submittedName>
        <fullName evidence="2">Uncharacterized protein</fullName>
    </submittedName>
</protein>
<evidence type="ECO:0000313" key="2">
    <source>
        <dbReference type="WBParaSite" id="ALUE_0000660501-mRNA-1"/>
    </source>
</evidence>
<dbReference type="WBParaSite" id="ALUE_0000660501-mRNA-1">
    <property type="protein sequence ID" value="ALUE_0000660501-mRNA-1"/>
    <property type="gene ID" value="ALUE_0000660501"/>
</dbReference>
<accession>A0A9J2P9L2</accession>
<proteinExistence type="predicted"/>
<name>A0A9J2P9L2_ASCLU</name>
<organism evidence="1 2">
    <name type="scientific">Ascaris lumbricoides</name>
    <name type="common">Giant roundworm</name>
    <dbReference type="NCBI Taxonomy" id="6252"/>
    <lineage>
        <taxon>Eukaryota</taxon>
        <taxon>Metazoa</taxon>
        <taxon>Ecdysozoa</taxon>
        <taxon>Nematoda</taxon>
        <taxon>Chromadorea</taxon>
        <taxon>Rhabditida</taxon>
        <taxon>Spirurina</taxon>
        <taxon>Ascaridomorpha</taxon>
        <taxon>Ascaridoidea</taxon>
        <taxon>Ascarididae</taxon>
        <taxon>Ascaris</taxon>
    </lineage>
</organism>
<dbReference type="AlphaFoldDB" id="A0A9J2P9L2"/>
<keyword evidence="1" id="KW-1185">Reference proteome</keyword>
<dbReference type="Proteomes" id="UP000036681">
    <property type="component" value="Unplaced"/>
</dbReference>
<sequence>MRECLHRIYVKTVLKFCNKRSGRIQPDNSLTLKNKFSVEFHSRKEGSKEQFWHAIRVKYWCIFSTILTPETRCGGH</sequence>
<reference evidence="2" key="1">
    <citation type="submission" date="2023-03" db="UniProtKB">
        <authorList>
            <consortium name="WormBaseParasite"/>
        </authorList>
    </citation>
    <scope>IDENTIFICATION</scope>
</reference>